<proteinExistence type="predicted"/>
<dbReference type="RefSeq" id="WP_093522718.1">
    <property type="nucleotide sequence ID" value="NZ_FOSK01000013.1"/>
</dbReference>
<evidence type="ECO:0000313" key="2">
    <source>
        <dbReference type="EMBL" id="SFK99213.1"/>
    </source>
</evidence>
<gene>
    <name evidence="2" type="ORF">SAMN04488518_113105</name>
</gene>
<dbReference type="Pfam" id="PF16075">
    <property type="entry name" value="DUF4815"/>
    <property type="match status" value="1"/>
</dbReference>
<protein>
    <recommendedName>
        <fullName evidence="1">DUF4815 domain-containing protein</fullName>
    </recommendedName>
</protein>
<name>A0A1I4E1W3_9HYPH</name>
<organism evidence="2 3">
    <name type="scientific">Pseudovibrio ascidiaceicola</name>
    <dbReference type="NCBI Taxonomy" id="285279"/>
    <lineage>
        <taxon>Bacteria</taxon>
        <taxon>Pseudomonadati</taxon>
        <taxon>Pseudomonadota</taxon>
        <taxon>Alphaproteobacteria</taxon>
        <taxon>Hyphomicrobiales</taxon>
        <taxon>Stappiaceae</taxon>
        <taxon>Pseudovibrio</taxon>
    </lineage>
</organism>
<dbReference type="Proteomes" id="UP000199598">
    <property type="component" value="Unassembled WGS sequence"/>
</dbReference>
<accession>A0A1I4E1W3</accession>
<dbReference type="EMBL" id="FOSK01000013">
    <property type="protein sequence ID" value="SFK99213.1"/>
    <property type="molecule type" value="Genomic_DNA"/>
</dbReference>
<evidence type="ECO:0000313" key="3">
    <source>
        <dbReference type="Proteomes" id="UP000199598"/>
    </source>
</evidence>
<keyword evidence="3" id="KW-1185">Reference proteome</keyword>
<evidence type="ECO:0000259" key="1">
    <source>
        <dbReference type="Pfam" id="PF16075"/>
    </source>
</evidence>
<dbReference type="InterPro" id="IPR032096">
    <property type="entry name" value="DUF4815"/>
</dbReference>
<reference evidence="2 3" key="1">
    <citation type="submission" date="2016-10" db="EMBL/GenBank/DDBJ databases">
        <authorList>
            <person name="Varghese N."/>
            <person name="Submissions S."/>
        </authorList>
    </citation>
    <scope>NUCLEOTIDE SEQUENCE [LARGE SCALE GENOMIC DNA]</scope>
    <source>
        <strain evidence="2 3">DSM 16392</strain>
    </source>
</reference>
<sequence>MAFEHPLVQGAFDRTPARQNDSASVWPEGVFITGTDLNDAFGIARGQSTRIGNTVSRDGDRKSGAAIEIDREGSRILLGAGTVYIAGDVRPVDAAVLEGVDLTGDLVVGVRVSSTVINSEDDPTLAGLKPGTEAEGEQGASKIVTRLVWGYAGDGADGQLYPVYNLVKGTPLDQTPPAEMSQVAQVSAAQDFGANGNYIDEGCRVTAIEKSDGNVVFSIAAGTGNIKGFKRPRQYALRLEVEEKWDTFQIDGEQHTYTVQQNETQRFRVHYGPIDTIVNISLEKEITEVVTREQILNGSDGLENDSVKELVEIKQGSKTFTKSADYQLTADKVDWSLAGDEPSPGSTYTCKYRYRDSVVPQNPTAHDFELSGGRKGGEVVIIYTRKLPRVDLVCLDQAGAAVYHEGLSAARAIVPEVPGNLLKLATVYNDFDGLPRVKNDGTHNVTYDQIQVALDRLNDALDLIALNRLQLDIHDKEPAAKRGIFIDPFTDDRWRDPGVNQNAATRNGMLTLPLDVTIHNLNSNAVEMLPYELENVIDQPLRNTCKLVNRFANHDPFPAKMSLDPAQDFWTDVDEVWDSDVTHEVFGPTASTTTEQQVVGIAEENAKFLRTIEITVSIEGFGGGEILDRILFDNVDMTPVPKPAADDDGLMTLILNIPARKHAVGEKQVEAYGVGGSEAFAQFVGDGKVTIQTMQRVTTLVVVPPPPPPPQIVRVRRERSERTQNRDPRGQTFNIPAGNRHIAQATLWFCRKGNPKTPVIVELRATNGAGYPTDEILAQAEIDMSLVELNKPTPCPFPGLPYILSTREYAVIAITPDNEHSIYAATLGEFDEINQSFLGVNPYTVGTEIESSNNSTYIPVHGSDLTFGIDCARFTQATKRVELGEVELDRCSDLMIAAAVDLPETGCSVTFEITRADGSTIQTVAYAGVQFDEWVKETVSIAAIMKGTETATPRLFPGVQVRAGKLAETADYVGRLFKTGNANRFPVRLKRTLPNGSSLKVFLQDNSGTFVEASYKEGEVLDALGTVDATYELPQDLGSETAVKLTVTGNPASRPVLEDLRAVATI</sequence>
<feature type="domain" description="DUF4815" evidence="1">
    <location>
        <begin position="12"/>
        <end position="577"/>
    </location>
</feature>
<comment type="caution">
    <text evidence="2">The sequence shown here is derived from an EMBL/GenBank/DDBJ whole genome shotgun (WGS) entry which is preliminary data.</text>
</comment>